<keyword evidence="8" id="KW-0862">Zinc</keyword>
<evidence type="ECO:0000313" key="12">
    <source>
        <dbReference type="Proteomes" id="UP001174694"/>
    </source>
</evidence>
<evidence type="ECO:0000256" key="4">
    <source>
        <dbReference type="ARBA" id="ARBA00022741"/>
    </source>
</evidence>
<dbReference type="Gene3D" id="1.20.5.5160">
    <property type="match status" value="1"/>
</dbReference>
<evidence type="ECO:0000313" key="11">
    <source>
        <dbReference type="EMBL" id="KAJ9155347.1"/>
    </source>
</evidence>
<dbReference type="EMBL" id="JANBVO010000003">
    <property type="protein sequence ID" value="KAJ9155347.1"/>
    <property type="molecule type" value="Genomic_DNA"/>
</dbReference>
<dbReference type="GO" id="GO:0000289">
    <property type="term" value="P:nuclear-transcribed mRNA poly(A) tail shortening"/>
    <property type="evidence" value="ECO:0007669"/>
    <property type="project" value="UniProtKB-UniRule"/>
</dbReference>
<dbReference type="SMART" id="SM00220">
    <property type="entry name" value="S_TKc"/>
    <property type="match status" value="1"/>
</dbReference>
<dbReference type="HAMAP" id="MF_03181">
    <property type="entry name" value="PAN3"/>
    <property type="match status" value="1"/>
</dbReference>
<keyword evidence="2 7" id="KW-0963">Cytoplasm</keyword>
<comment type="similarity">
    <text evidence="7">Belongs to the protein kinase superfamily. PAN3 family.</text>
</comment>
<dbReference type="GO" id="GO:0008143">
    <property type="term" value="F:poly(A) binding"/>
    <property type="evidence" value="ECO:0007669"/>
    <property type="project" value="TreeGrafter"/>
</dbReference>
<dbReference type="AlphaFoldDB" id="A0AA38RYD2"/>
<keyword evidence="8" id="KW-0863">Zinc-finger</keyword>
<comment type="domain">
    <text evidence="7">Contains a pseudokinase domain. The protein kinase domain is predicted to be catalytically inactive because some of the residues important for catalytic activity are substituted and it lacks the equivalent of the binding site for a peptide substrate. However, it has retained an ATP-binding site and ATP-binding is required for mRNA degradation, stimulating the activity of the PAN2 nuclease in vitro. The nucleotide-binding site is juxtaposed to the RNase active site of PAN2 in the complex and may actually bind nucleosides of a poly(A) RNA rather than ATP, feeding the poly(A)-tail to the active site of the deadenylase and thus increasing the efficiency with which this distributive enzyme degrades oligo(A) RNAs.</text>
</comment>
<keyword evidence="4 7" id="KW-0547">Nucleotide-binding</keyword>
<keyword evidence="8" id="KW-0479">Metal-binding</keyword>
<keyword evidence="3 7" id="KW-0507">mRNA processing</keyword>
<dbReference type="GO" id="GO:0031251">
    <property type="term" value="C:PAN complex"/>
    <property type="evidence" value="ECO:0007669"/>
    <property type="project" value="UniProtKB-UniRule"/>
</dbReference>
<dbReference type="GO" id="GO:0008270">
    <property type="term" value="F:zinc ion binding"/>
    <property type="evidence" value="ECO:0007669"/>
    <property type="project" value="UniProtKB-KW"/>
</dbReference>
<evidence type="ECO:0000256" key="7">
    <source>
        <dbReference type="HAMAP-Rule" id="MF_03181"/>
    </source>
</evidence>
<dbReference type="Gene3D" id="1.10.287.3700">
    <property type="match status" value="1"/>
</dbReference>
<evidence type="ECO:0000256" key="5">
    <source>
        <dbReference type="ARBA" id="ARBA00022840"/>
    </source>
</evidence>
<feature type="domain" description="C3H1-type" evidence="10">
    <location>
        <begin position="25"/>
        <end position="54"/>
    </location>
</feature>
<dbReference type="InterPro" id="IPR000571">
    <property type="entry name" value="Znf_CCCH"/>
</dbReference>
<dbReference type="SUPFAM" id="SSF56112">
    <property type="entry name" value="Protein kinase-like (PK-like)"/>
    <property type="match status" value="1"/>
</dbReference>
<comment type="caution">
    <text evidence="7">Lacks conserved residue(s) required for the propagation of feature annotation.</text>
</comment>
<dbReference type="InterPro" id="IPR041332">
    <property type="entry name" value="Pan3_CK"/>
</dbReference>
<evidence type="ECO:0000256" key="9">
    <source>
        <dbReference type="SAM" id="MobiDB-lite"/>
    </source>
</evidence>
<dbReference type="Pfam" id="PF18101">
    <property type="entry name" value="Pan3_CK"/>
    <property type="match status" value="1"/>
</dbReference>
<dbReference type="Gene3D" id="1.10.510.10">
    <property type="entry name" value="Transferase(Phosphotransferase) domain 1"/>
    <property type="match status" value="1"/>
</dbReference>
<dbReference type="Pfam" id="PF25586">
    <property type="entry name" value="zf-CCCH_PAN3"/>
    <property type="match status" value="1"/>
</dbReference>
<proteinExistence type="inferred from homology"/>
<feature type="binding site" evidence="7">
    <location>
        <position position="294"/>
    </location>
    <ligand>
        <name>ATP</name>
        <dbReference type="ChEBI" id="CHEBI:30616"/>
    </ligand>
</feature>
<feature type="binding site" evidence="7">
    <location>
        <begin position="343"/>
        <end position="350"/>
    </location>
    <ligand>
        <name>ATP</name>
        <dbReference type="ChEBI" id="CHEBI:30616"/>
    </ligand>
</feature>
<comment type="caution">
    <text evidence="11">The sequence shown here is derived from an EMBL/GenBank/DDBJ whole genome shotgun (WGS) entry which is preliminary data.</text>
</comment>
<protein>
    <recommendedName>
        <fullName evidence="7">PAN2-PAN3 deadenylation complex subunit PAN3</fullName>
    </recommendedName>
    <alternativeName>
        <fullName evidence="7">PAB1P-dependent poly(A)-specific ribonuclease</fullName>
    </alternativeName>
    <alternativeName>
        <fullName evidence="7">Poly(A)-nuclease deadenylation complex subunit 3</fullName>
        <shortName evidence="7">PAN deadenylation complex subunit 3</shortName>
    </alternativeName>
</protein>
<dbReference type="Gene3D" id="6.10.250.3160">
    <property type="match status" value="1"/>
</dbReference>
<feature type="coiled-coil region" evidence="7">
    <location>
        <begin position="506"/>
        <end position="544"/>
    </location>
</feature>
<evidence type="ECO:0000256" key="1">
    <source>
        <dbReference type="ARBA" id="ARBA00004496"/>
    </source>
</evidence>
<dbReference type="PROSITE" id="PS50103">
    <property type="entry name" value="ZF_C3H1"/>
    <property type="match status" value="1"/>
</dbReference>
<comment type="subcellular location">
    <subcellularLocation>
        <location evidence="1 7">Cytoplasm</location>
    </subcellularLocation>
</comment>
<accession>A0AA38RYD2</accession>
<feature type="zinc finger region" description="C3H1-type" evidence="8">
    <location>
        <begin position="25"/>
        <end position="54"/>
    </location>
</feature>
<feature type="region of interest" description="Disordered" evidence="9">
    <location>
        <begin position="1"/>
        <end position="28"/>
    </location>
</feature>
<sequence length="645" mass="72753">MATQQRYQTTDSRRQVGSPRPKGRENKDTLCRNVMIYGHCRYEDQGCTFNHDQNKIPNQTDFSKKSLNVESPSFTPSNLQQPSKRTTFSTQAISAPVFTPRGPGSATPASQTESEPNLFNPGGIREFTPSNNYNLANANGAASDSGLSTYDAYSMNSVNQALPTTTPYNPYANDHATLAGTAGPAYFPGQAGYAAPPQPLQYHLYAPIGPYREDLLPYQRAAHDFFMNEKIREELQKKSEAARQVLPNFQFQLDNYHSLVPLDTSQRKNATTFGYFSWAYKATSTKTGRIVCLRRLEGYRLTNEQAIRSVKEWKQIDNGNIVTIHDAFTTRAFGDSSLIFAQDYHPLAKTLQEHHFPNMQGNRFRNQPMINEKVLWSYIVQISNALKAIHSANLAARCIDITKIILTDKNRIRLNACSILDVVQFEARRPVAELQQEDFVQFGKVVVSLATNTLPVHLGNNLNAAVEQLSRSSYSQELKELVAWLLAPIQAGNQKQVDDLIRGISHHMVESFDASLHHADSLTSELYRELENGRIVRLLLKLGTINERHEYDNDPAWSENGERYPLKLFRDYVFHRVDENGNPVIDMGHMLTALNKLDAGVNEYIRLTSRDGDTDFIVSYKDLKQQAASAFADLTKRTRQGRGAF</sequence>
<evidence type="ECO:0000256" key="8">
    <source>
        <dbReference type="PROSITE-ProRule" id="PRU00723"/>
    </source>
</evidence>
<dbReference type="PANTHER" id="PTHR12272:SF11">
    <property type="entry name" value="PAN2-PAN3 DEADENYLATION COMPLEX SUBUNIT PAN3"/>
    <property type="match status" value="1"/>
</dbReference>
<evidence type="ECO:0000259" key="10">
    <source>
        <dbReference type="PROSITE" id="PS50103"/>
    </source>
</evidence>
<organism evidence="11 12">
    <name type="scientific">Pleurostoma richardsiae</name>
    <dbReference type="NCBI Taxonomy" id="41990"/>
    <lineage>
        <taxon>Eukaryota</taxon>
        <taxon>Fungi</taxon>
        <taxon>Dikarya</taxon>
        <taxon>Ascomycota</taxon>
        <taxon>Pezizomycotina</taxon>
        <taxon>Sordariomycetes</taxon>
        <taxon>Sordariomycetidae</taxon>
        <taxon>Calosphaeriales</taxon>
        <taxon>Pleurostomataceae</taxon>
        <taxon>Pleurostoma</taxon>
    </lineage>
</organism>
<dbReference type="PANTHER" id="PTHR12272">
    <property type="entry name" value="DEADENYLATION COMPLEX SUBUNIT PAN3"/>
    <property type="match status" value="1"/>
</dbReference>
<keyword evidence="12" id="KW-1185">Reference proteome</keyword>
<comment type="subunit">
    <text evidence="7">Homodimer. Forms a heterotrimer with a catalytic subunit PAN2 to form the poly(A)-nuclease (PAN) deadenylation complex. Interacts (via PAM-2 motif) with poly(A)-binding protein PAB1 (via PABC domain), conferring substrate specificity of the enzyme complex.</text>
</comment>
<evidence type="ECO:0000256" key="3">
    <source>
        <dbReference type="ARBA" id="ARBA00022664"/>
    </source>
</evidence>
<evidence type="ECO:0000256" key="6">
    <source>
        <dbReference type="ARBA" id="ARBA00023054"/>
    </source>
</evidence>
<dbReference type="GO" id="GO:0005524">
    <property type="term" value="F:ATP binding"/>
    <property type="evidence" value="ECO:0007669"/>
    <property type="project" value="UniProtKB-UniRule"/>
</dbReference>
<gene>
    <name evidence="7" type="primary">PAN3</name>
    <name evidence="11" type="ORF">NKR23_g1537</name>
</gene>
<keyword evidence="5 7" id="KW-0067">ATP-binding</keyword>
<dbReference type="InterPro" id="IPR030844">
    <property type="entry name" value="PAN3"/>
</dbReference>
<feature type="binding site" evidence="7">
    <location>
        <begin position="402"/>
        <end position="403"/>
    </location>
    <ligand>
        <name>ATP</name>
        <dbReference type="ChEBI" id="CHEBI:30616"/>
    </ligand>
</feature>
<evidence type="ECO:0000256" key="2">
    <source>
        <dbReference type="ARBA" id="ARBA00022490"/>
    </source>
</evidence>
<dbReference type="Proteomes" id="UP001174694">
    <property type="component" value="Unassembled WGS sequence"/>
</dbReference>
<dbReference type="GO" id="GO:0000932">
    <property type="term" value="C:P-body"/>
    <property type="evidence" value="ECO:0007669"/>
    <property type="project" value="TreeGrafter"/>
</dbReference>
<feature type="compositionally biased region" description="Polar residues" evidence="9">
    <location>
        <begin position="1"/>
        <end position="10"/>
    </location>
</feature>
<dbReference type="FunFam" id="1.20.5.5160:FF:000002">
    <property type="entry name" value="PAN2-PAN3 deadenylation complex subunit PAN3"/>
    <property type="match status" value="1"/>
</dbReference>
<dbReference type="GO" id="GO:0004672">
    <property type="term" value="F:protein kinase activity"/>
    <property type="evidence" value="ECO:0007669"/>
    <property type="project" value="InterPro"/>
</dbReference>
<feature type="region of interest" description="Disordered" evidence="9">
    <location>
        <begin position="93"/>
        <end position="124"/>
    </location>
</feature>
<comment type="function">
    <text evidence="7">Regulatory subunit of the poly(A)-nuclease (PAN) deadenylation complex, one of two cytoplasmic mRNA deadenylases involved in mRNA turnover. PAN specifically shortens poly(A) tails of RNA and the activity is stimulated by poly(A)-binding protein PAB1. PAN deadenylation is followed by rapid degradation of the shortened mRNA tails by the CCR4-NOT complex. Deadenylated mRNAs are then degraded by two alternative mechanisms, namely exosome-mediated 3'-5' exonucleolytic degradation, or deadenlyation-dependent mRNA decaping and subsequent 5'-3' exonucleolytic degradation by XRN1. May also be involved in post-transcriptional maturation of mRNA poly(A) tails. PAN3 acts as a positive regulator for PAN activity, recruiting the catalytic subunit PAN2 to mRNA via its interaction with RNA and with PAB1.</text>
</comment>
<dbReference type="GO" id="GO:0006397">
    <property type="term" value="P:mRNA processing"/>
    <property type="evidence" value="ECO:0007669"/>
    <property type="project" value="UniProtKB-KW"/>
</dbReference>
<dbReference type="InterPro" id="IPR011009">
    <property type="entry name" value="Kinase-like_dom_sf"/>
</dbReference>
<comment type="domain">
    <text evidence="7">The pseudokinase domain, the coiled-coil (CC), and C-terminal knob domain (CK) form a structural unit (PKC) that forms an extensive high-affinity interaction surface for PAN2.</text>
</comment>
<dbReference type="InterPro" id="IPR000719">
    <property type="entry name" value="Prot_kinase_dom"/>
</dbReference>
<name>A0AA38RYD2_9PEZI</name>
<reference evidence="11" key="1">
    <citation type="submission" date="2022-07" db="EMBL/GenBank/DDBJ databases">
        <title>Fungi with potential for degradation of polypropylene.</title>
        <authorList>
            <person name="Gostincar C."/>
        </authorList>
    </citation>
    <scope>NUCLEOTIDE SEQUENCE</scope>
    <source>
        <strain evidence="11">EXF-13308</strain>
    </source>
</reference>
<comment type="domain">
    <text evidence="7">The N-terminal zinc finger binds to poly(A) RNA.</text>
</comment>
<keyword evidence="6 7" id="KW-0175">Coiled coil</keyword>
<feature type="compositionally biased region" description="Polar residues" evidence="9">
    <location>
        <begin position="107"/>
        <end position="117"/>
    </location>
</feature>
<feature type="region of interest" description="Knob domain" evidence="7">
    <location>
        <begin position="545"/>
        <end position="645"/>
    </location>
</feature>